<evidence type="ECO:0000256" key="1">
    <source>
        <dbReference type="SAM" id="MobiDB-lite"/>
    </source>
</evidence>
<protein>
    <submittedName>
        <fullName evidence="2">Uncharacterized protein</fullName>
    </submittedName>
</protein>
<feature type="compositionally biased region" description="Basic residues" evidence="1">
    <location>
        <begin position="147"/>
        <end position="160"/>
    </location>
</feature>
<dbReference type="HOGENOM" id="CLU_1309824_0_0_1"/>
<dbReference type="EMBL" id="DS989825">
    <property type="protein sequence ID" value="EFR02268.1"/>
    <property type="molecule type" value="Genomic_DNA"/>
</dbReference>
<organism evidence="3">
    <name type="scientific">Arthroderma gypseum (strain ATCC MYA-4604 / CBS 118893)</name>
    <name type="common">Microsporum gypseum</name>
    <dbReference type="NCBI Taxonomy" id="535722"/>
    <lineage>
        <taxon>Eukaryota</taxon>
        <taxon>Fungi</taxon>
        <taxon>Dikarya</taxon>
        <taxon>Ascomycota</taxon>
        <taxon>Pezizomycotina</taxon>
        <taxon>Eurotiomycetes</taxon>
        <taxon>Eurotiomycetidae</taxon>
        <taxon>Onygenales</taxon>
        <taxon>Arthrodermataceae</taxon>
        <taxon>Nannizzia</taxon>
    </lineage>
</organism>
<accession>E4UVE1</accession>
<dbReference type="RefSeq" id="XP_003172679.1">
    <property type="nucleotide sequence ID" value="XM_003172631.1"/>
</dbReference>
<dbReference type="Proteomes" id="UP000002669">
    <property type="component" value="Unassembled WGS sequence"/>
</dbReference>
<feature type="compositionally biased region" description="Basic residues" evidence="1">
    <location>
        <begin position="119"/>
        <end position="132"/>
    </location>
</feature>
<keyword evidence="3" id="KW-1185">Reference proteome</keyword>
<reference evidence="3" key="1">
    <citation type="journal article" date="2012" name="MBio">
        <title>Comparative genome analysis of Trichophyton rubrum and related dermatophytes reveals candidate genes involved in infection.</title>
        <authorList>
            <person name="Martinez D.A."/>
            <person name="Oliver B.G."/>
            <person name="Graeser Y."/>
            <person name="Goldberg J.M."/>
            <person name="Li W."/>
            <person name="Martinez-Rossi N.M."/>
            <person name="Monod M."/>
            <person name="Shelest E."/>
            <person name="Barton R.C."/>
            <person name="Birch E."/>
            <person name="Brakhage A.A."/>
            <person name="Chen Z."/>
            <person name="Gurr S.J."/>
            <person name="Heiman D."/>
            <person name="Heitman J."/>
            <person name="Kosti I."/>
            <person name="Rossi A."/>
            <person name="Saif S."/>
            <person name="Samalova M."/>
            <person name="Saunders C.W."/>
            <person name="Shea T."/>
            <person name="Summerbell R.C."/>
            <person name="Xu J."/>
            <person name="Young S."/>
            <person name="Zeng Q."/>
            <person name="Birren B.W."/>
            <person name="Cuomo C.A."/>
            <person name="White T.C."/>
        </authorList>
    </citation>
    <scope>NUCLEOTIDE SEQUENCE [LARGE SCALE GENOMIC DNA]</scope>
    <source>
        <strain evidence="3">ATCC MYA-4604 / CBS 118893</strain>
    </source>
</reference>
<dbReference type="GeneID" id="10027952"/>
<feature type="region of interest" description="Disordered" evidence="1">
    <location>
        <begin position="119"/>
        <end position="210"/>
    </location>
</feature>
<evidence type="ECO:0000313" key="2">
    <source>
        <dbReference type="EMBL" id="EFR02268.1"/>
    </source>
</evidence>
<dbReference type="InParanoid" id="E4UVE1"/>
<feature type="compositionally biased region" description="Basic and acidic residues" evidence="1">
    <location>
        <begin position="133"/>
        <end position="146"/>
    </location>
</feature>
<sequence>MAVMRWAITVTVTRTITIHMEGGYRCDIRIILILTPELRRNASIKSRTGATSDSYIGQTCDGEGKGVWSMESLLGHGKRKQHMPWLNLLSRSFRFVWEDVAPAAKGHYITTLQLQLFQGRRRQTDKRHRQRETHRVTGDRTKEDNKKQKKKQKKKKQKKQKEREEAGEEGEERNATCQVVRTSDGTKSESRALGLRRITSRPGESVSSSV</sequence>
<dbReference type="VEuPathDB" id="FungiDB:MGYG_05269"/>
<name>E4UVE1_ARTGP</name>
<proteinExistence type="predicted"/>
<gene>
    <name evidence="2" type="ORF">MGYG_05269</name>
</gene>
<evidence type="ECO:0000313" key="3">
    <source>
        <dbReference type="Proteomes" id="UP000002669"/>
    </source>
</evidence>
<dbReference type="AlphaFoldDB" id="E4UVE1"/>